<evidence type="ECO:0000313" key="1">
    <source>
        <dbReference type="EMBL" id="AUJ77325.1"/>
    </source>
</evidence>
<protein>
    <submittedName>
        <fullName evidence="1">Uncharacterized protein</fullName>
    </submittedName>
</protein>
<dbReference type="AlphaFoldDB" id="A0AAI8HNP5"/>
<dbReference type="EMBL" id="CP025001">
    <property type="protein sequence ID" value="AUJ77325.1"/>
    <property type="molecule type" value="Genomic_DNA"/>
</dbReference>
<evidence type="ECO:0000313" key="2">
    <source>
        <dbReference type="Proteomes" id="UP000234366"/>
    </source>
</evidence>
<name>A0AAI8HNP5_9BACI</name>
<sequence length="74" mass="8606">MQIRPLTRITLNTVVVDNIAQKIGEEDTVYHFVNGGWEKTEKDEIFDFNIDDYRNGSIFVARIKFAKVIVAHKH</sequence>
<organism evidence="1 2">
    <name type="scientific">Bacillus siamensis</name>
    <dbReference type="NCBI Taxonomy" id="659243"/>
    <lineage>
        <taxon>Bacteria</taxon>
        <taxon>Bacillati</taxon>
        <taxon>Bacillota</taxon>
        <taxon>Bacilli</taxon>
        <taxon>Bacillales</taxon>
        <taxon>Bacillaceae</taxon>
        <taxon>Bacillus</taxon>
        <taxon>Bacillus amyloliquefaciens group</taxon>
    </lineage>
</organism>
<gene>
    <name evidence="1" type="ORF">CWD84_11145</name>
</gene>
<keyword evidence="2" id="KW-1185">Reference proteome</keyword>
<dbReference type="KEGG" id="bsia:CWD84_11145"/>
<proteinExistence type="predicted"/>
<reference evidence="1 2" key="1">
    <citation type="submission" date="2017-11" db="EMBL/GenBank/DDBJ databases">
        <title>Genome sequence and genome mining of multiple bioactive secondary metabolites from a deep sea-derived Bacillus siamensis SCSIO 05746.</title>
        <authorList>
            <person name="Pan H.-Q."/>
            <person name="Ju J.-H."/>
        </authorList>
    </citation>
    <scope>NUCLEOTIDE SEQUENCE [LARGE SCALE GENOMIC DNA]</scope>
    <source>
        <strain evidence="1 2">SCSIO 05746</strain>
    </source>
</reference>
<dbReference type="Proteomes" id="UP000234366">
    <property type="component" value="Chromosome"/>
</dbReference>
<accession>A0AAI8HNP5</accession>